<dbReference type="OrthoDB" id="10022292at2759"/>
<evidence type="ECO:0000256" key="5">
    <source>
        <dbReference type="ARBA" id="ARBA00022703"/>
    </source>
</evidence>
<evidence type="ECO:0000256" key="9">
    <source>
        <dbReference type="ARBA" id="ARBA00023180"/>
    </source>
</evidence>
<name>A0A1A8UUA9_NOTFU</name>
<keyword evidence="4 13" id="KW-0812">Transmembrane</keyword>
<accession>A0A1A8UUA9</accession>
<reference evidence="13" key="1">
    <citation type="submission" date="2016-05" db="EMBL/GenBank/DDBJ databases">
        <authorList>
            <person name="Lavstsen T."/>
            <person name="Jespersen J.S."/>
        </authorList>
    </citation>
    <scope>NUCLEOTIDE SEQUENCE</scope>
    <source>
        <tissue evidence="13">Brain</tissue>
    </source>
</reference>
<dbReference type="RefSeq" id="XP_015803087.3">
    <property type="nucleotide sequence ID" value="XM_015947601.3"/>
</dbReference>
<dbReference type="EMBL" id="JAAVVJ010000001">
    <property type="protein sequence ID" value="KAF7230859.1"/>
    <property type="molecule type" value="Genomic_DNA"/>
</dbReference>
<dbReference type="InterPro" id="IPR016024">
    <property type="entry name" value="ARM-type_fold"/>
</dbReference>
<dbReference type="Pfam" id="PF10151">
    <property type="entry name" value="TMEM214"/>
    <property type="match status" value="1"/>
</dbReference>
<dbReference type="GO" id="GO:0005789">
    <property type="term" value="C:endoplasmic reticulum membrane"/>
    <property type="evidence" value="ECO:0007669"/>
    <property type="project" value="UniProtKB-SubCell"/>
</dbReference>
<protein>
    <submittedName>
        <fullName evidence="13">Transmembrane protein 214</fullName>
    </submittedName>
</protein>
<dbReference type="AlphaFoldDB" id="A0A1A8UUA9"/>
<comment type="similarity">
    <text evidence="2">Belongs to the TMEM214 family.</text>
</comment>
<comment type="subcellular location">
    <subcellularLocation>
        <location evidence="1">Endoplasmic reticulum membrane</location>
        <topology evidence="1">Multi-pass membrane protein</topology>
    </subcellularLocation>
</comment>
<dbReference type="PANTHER" id="PTHR13448">
    <property type="entry name" value="TRANSMEMBRANE PROTEIN 214"/>
    <property type="match status" value="1"/>
</dbReference>
<dbReference type="EMBL" id="HAEJ01011203">
    <property type="protein sequence ID" value="SBS51660.1"/>
    <property type="molecule type" value="Transcribed_RNA"/>
</dbReference>
<keyword evidence="6" id="KW-0256">Endoplasmic reticulum</keyword>
<feature type="region of interest" description="Disordered" evidence="11">
    <location>
        <begin position="1"/>
        <end position="106"/>
    </location>
</feature>
<keyword evidence="5" id="KW-0053">Apoptosis</keyword>
<dbReference type="OMA" id="NGSAGKW"/>
<dbReference type="InterPro" id="IPR019308">
    <property type="entry name" value="TMEM214"/>
</dbReference>
<keyword evidence="8" id="KW-0472">Membrane</keyword>
<reference evidence="12" key="3">
    <citation type="submission" date="2020-03" db="EMBL/GenBank/DDBJ databases">
        <title>Intra-Species Differences in Population Size shape Life History and Genome Evolution.</title>
        <authorList>
            <person name="Willemsen D."/>
            <person name="Cui R."/>
            <person name="Valenzano D.R."/>
        </authorList>
    </citation>
    <scope>NUCLEOTIDE SEQUENCE</scope>
    <source>
        <strain evidence="12">GRZ</strain>
        <tissue evidence="12">Whole</tissue>
    </source>
</reference>
<proteinExistence type="inferred from homology"/>
<dbReference type="GO" id="GO:0006915">
    <property type="term" value="P:apoptotic process"/>
    <property type="evidence" value="ECO:0007669"/>
    <property type="project" value="UniProtKB-KW"/>
</dbReference>
<evidence type="ECO:0000256" key="7">
    <source>
        <dbReference type="ARBA" id="ARBA00022989"/>
    </source>
</evidence>
<dbReference type="KEGG" id="nfu:107377773"/>
<dbReference type="CTD" id="54867"/>
<evidence type="ECO:0000313" key="13">
    <source>
        <dbReference type="EMBL" id="SBS51660.1"/>
    </source>
</evidence>
<dbReference type="EMBL" id="HADY01024317">
    <property type="protein sequence ID" value="SBP62802.1"/>
    <property type="molecule type" value="Transcribed_RNA"/>
</dbReference>
<gene>
    <name evidence="13" type="primary">TMEM214</name>
    <name evidence="12" type="synonym">tmem214</name>
    <name evidence="12" type="ORF">G4P62_004403</name>
</gene>
<feature type="compositionally biased region" description="Low complexity" evidence="11">
    <location>
        <begin position="85"/>
        <end position="106"/>
    </location>
</feature>
<dbReference type="GeneID" id="107377773"/>
<keyword evidence="7" id="KW-1133">Transmembrane helix</keyword>
<dbReference type="SUPFAM" id="SSF48371">
    <property type="entry name" value="ARM repeat"/>
    <property type="match status" value="1"/>
</dbReference>
<evidence type="ECO:0000256" key="1">
    <source>
        <dbReference type="ARBA" id="ARBA00004477"/>
    </source>
</evidence>
<evidence type="ECO:0000256" key="4">
    <source>
        <dbReference type="ARBA" id="ARBA00022692"/>
    </source>
</evidence>
<sequence>MASNNGSAGKWEVVKKGKKSNSAGGKTEKSGGGGGGGGGRKALGESNQPSRTPLKMSETLFESLEKTAKKKNKEQVPPAADPQSKKPSSSKTSKKSNTSNTVTPTSYRTLEEAFKALDVGDLKQQLARSQSLFPENPSVWVKDLAGYLNLKLTAPDVEPTLSSYTYDYPYCLTGKELRGVMKGLIGRSSNILPDFFDFCVYTMLRELDRQPGEPLHGYRVCIQAILQDKPKIATQNLPEYLELLRSVQNRPVKCLTIMWALGQAGFHDLSQGLRVWLGIMLPVLGVKSLSSYAIAYLERLLLLHTNLTKGFGIMGPKEFFPLLDFAFMPKNALSPSLQEQLRRLYPRLKVLAFGAKPESTLHTYLPSFLSRATPHCPDDMKRELLSSMTECLCVDVQSLGVWRQLYTKHLPQSSLLLNHLLNSWNSLPPKVRKNLEETIQSFRVTNEEMRDTNESRDLQECNTLCQNLQVKMRGYGFPWSKLLMVLLVFAAGFIAHDIRSHGSVADSTTAMYLRSTGITSVSQQAWSKITVYSTQGLGWLEKNTPHYYSECVRVLGPLLEQGAEKTKAAAVFMSENTTKFILWVKETTPLLIEWVNTNTPESVFQVLAYLKELLIFIHHNYILPAVTHISELLHQAWTNLQDSCNGEVSVSCLQGHAVAFTNSTWQLLQHTTSAIKTWAQELLTRAG</sequence>
<evidence type="ECO:0000256" key="2">
    <source>
        <dbReference type="ARBA" id="ARBA00007984"/>
    </source>
</evidence>
<evidence type="ECO:0000313" key="12">
    <source>
        <dbReference type="EMBL" id="KAF7230859.1"/>
    </source>
</evidence>
<evidence type="ECO:0000256" key="10">
    <source>
        <dbReference type="ARBA" id="ARBA00024938"/>
    </source>
</evidence>
<keyword evidence="9" id="KW-0325">Glycoprotein</keyword>
<evidence type="ECO:0000256" key="3">
    <source>
        <dbReference type="ARBA" id="ARBA00011720"/>
    </source>
</evidence>
<dbReference type="GO" id="GO:0005794">
    <property type="term" value="C:Golgi apparatus"/>
    <property type="evidence" value="ECO:0007669"/>
    <property type="project" value="TreeGrafter"/>
</dbReference>
<evidence type="ECO:0000256" key="8">
    <source>
        <dbReference type="ARBA" id="ARBA00023136"/>
    </source>
</evidence>
<feature type="compositionally biased region" description="Gly residues" evidence="11">
    <location>
        <begin position="30"/>
        <end position="41"/>
    </location>
</feature>
<comment type="function">
    <text evidence="10">Critical mediator, in cooperation with CASP4, of endoplasmic reticulum-stress induced apoptosis. Required or the activation of CASP4 following endoplasmic reticulum stress.</text>
</comment>
<dbReference type="PANTHER" id="PTHR13448:SF0">
    <property type="entry name" value="TRANSMEMBRANE PROTEIN 214"/>
    <property type="match status" value="1"/>
</dbReference>
<organism evidence="13">
    <name type="scientific">Nothobranchius furzeri</name>
    <name type="common">Turquoise killifish</name>
    <dbReference type="NCBI Taxonomy" id="105023"/>
    <lineage>
        <taxon>Eukaryota</taxon>
        <taxon>Metazoa</taxon>
        <taxon>Chordata</taxon>
        <taxon>Craniata</taxon>
        <taxon>Vertebrata</taxon>
        <taxon>Euteleostomi</taxon>
        <taxon>Actinopterygii</taxon>
        <taxon>Neopterygii</taxon>
        <taxon>Teleostei</taxon>
        <taxon>Neoteleostei</taxon>
        <taxon>Acanthomorphata</taxon>
        <taxon>Ovalentaria</taxon>
        <taxon>Atherinomorphae</taxon>
        <taxon>Cyprinodontiformes</taxon>
        <taxon>Nothobranchiidae</taxon>
        <taxon>Nothobranchius</taxon>
    </lineage>
</organism>
<reference evidence="13" key="2">
    <citation type="submission" date="2016-06" db="EMBL/GenBank/DDBJ databases">
        <title>The genome of a short-lived fish provides insights into sex chromosome evolution and the genetic control of aging.</title>
        <authorList>
            <person name="Reichwald K."/>
            <person name="Felder M."/>
            <person name="Petzold A."/>
            <person name="Koch P."/>
            <person name="Groth M."/>
            <person name="Platzer M."/>
        </authorList>
    </citation>
    <scope>NUCLEOTIDE SEQUENCE</scope>
    <source>
        <tissue evidence="13">Brain</tissue>
    </source>
</reference>
<comment type="subunit">
    <text evidence="3">Constitutively interacts with CASP4; required for the localization of procaspase 4 to the ER.</text>
</comment>
<evidence type="ECO:0000256" key="11">
    <source>
        <dbReference type="SAM" id="MobiDB-lite"/>
    </source>
</evidence>
<evidence type="ECO:0000256" key="6">
    <source>
        <dbReference type="ARBA" id="ARBA00022824"/>
    </source>
</evidence>
<dbReference type="Proteomes" id="UP000822369">
    <property type="component" value="Chromosome 1"/>
</dbReference>